<dbReference type="KEGG" id="csol:105359597"/>
<dbReference type="PANTHER" id="PTHR28596">
    <property type="entry name" value="BBSOME-INTERACTING PROTEIN 1"/>
    <property type="match status" value="1"/>
</dbReference>
<dbReference type="AlphaFoldDB" id="A0AAJ6VLH4"/>
<proteinExistence type="predicted"/>
<protein>
    <submittedName>
        <fullName evidence="3">BBSome-interacting protein 1</fullName>
    </submittedName>
</protein>
<dbReference type="GO" id="GO:0034464">
    <property type="term" value="C:BBSome"/>
    <property type="evidence" value="ECO:0007669"/>
    <property type="project" value="InterPro"/>
</dbReference>
<keyword evidence="2" id="KW-1185">Reference proteome</keyword>
<sequence>MKMSESSEQSNFNVDIVIPQQGMLYKEDTPDYILCKPKLMPLKSVTLEKLEKMQKDAELKMKELENTTENKTSEH</sequence>
<accession>A0AAJ6VLH4</accession>
<dbReference type="PANTHER" id="PTHR28596:SF1">
    <property type="entry name" value="BBSOME-INTERACTING PROTEIN 1"/>
    <property type="match status" value="1"/>
</dbReference>
<reference evidence="3" key="1">
    <citation type="submission" date="2025-08" db="UniProtKB">
        <authorList>
            <consortium name="RefSeq"/>
        </authorList>
    </citation>
    <scope>IDENTIFICATION</scope>
</reference>
<evidence type="ECO:0000313" key="3">
    <source>
        <dbReference type="RefSeq" id="XP_011494524.1"/>
    </source>
</evidence>
<dbReference type="GO" id="GO:0097500">
    <property type="term" value="P:receptor localization to non-motile cilium"/>
    <property type="evidence" value="ECO:0007669"/>
    <property type="project" value="TreeGrafter"/>
</dbReference>
<name>A0AAJ6VLH4_9HYME</name>
<dbReference type="RefSeq" id="XP_011494524.1">
    <property type="nucleotide sequence ID" value="XM_011496222.1"/>
</dbReference>
<dbReference type="Pfam" id="PF14777">
    <property type="entry name" value="BBIP10"/>
    <property type="match status" value="1"/>
</dbReference>
<feature type="coiled-coil region" evidence="1">
    <location>
        <begin position="47"/>
        <end position="74"/>
    </location>
</feature>
<dbReference type="GeneID" id="105359597"/>
<dbReference type="InterPro" id="IPR028233">
    <property type="entry name" value="BBIP10"/>
</dbReference>
<keyword evidence="1" id="KW-0175">Coiled coil</keyword>
<dbReference type="CTD" id="92482"/>
<evidence type="ECO:0000313" key="2">
    <source>
        <dbReference type="Proteomes" id="UP000695007"/>
    </source>
</evidence>
<evidence type="ECO:0000256" key="1">
    <source>
        <dbReference type="SAM" id="Coils"/>
    </source>
</evidence>
<dbReference type="Proteomes" id="UP000695007">
    <property type="component" value="Unplaced"/>
</dbReference>
<gene>
    <name evidence="3" type="primary">LOC105359597</name>
</gene>
<organism evidence="2 3">
    <name type="scientific">Ceratosolen solmsi marchali</name>
    <dbReference type="NCBI Taxonomy" id="326594"/>
    <lineage>
        <taxon>Eukaryota</taxon>
        <taxon>Metazoa</taxon>
        <taxon>Ecdysozoa</taxon>
        <taxon>Arthropoda</taxon>
        <taxon>Hexapoda</taxon>
        <taxon>Insecta</taxon>
        <taxon>Pterygota</taxon>
        <taxon>Neoptera</taxon>
        <taxon>Endopterygota</taxon>
        <taxon>Hymenoptera</taxon>
        <taxon>Apocrita</taxon>
        <taxon>Proctotrupomorpha</taxon>
        <taxon>Chalcidoidea</taxon>
        <taxon>Agaonidae</taxon>
        <taxon>Agaoninae</taxon>
        <taxon>Ceratosolen</taxon>
    </lineage>
</organism>
<dbReference type="GO" id="GO:0060271">
    <property type="term" value="P:cilium assembly"/>
    <property type="evidence" value="ECO:0007669"/>
    <property type="project" value="InterPro"/>
</dbReference>